<reference evidence="1" key="2">
    <citation type="journal article" date="2015" name="Fish Shellfish Immunol.">
        <title>Early steps in the European eel (Anguilla anguilla)-Vibrio vulnificus interaction in the gills: Role of the RtxA13 toxin.</title>
        <authorList>
            <person name="Callol A."/>
            <person name="Pajuelo D."/>
            <person name="Ebbesson L."/>
            <person name="Teles M."/>
            <person name="MacKenzie S."/>
            <person name="Amaro C."/>
        </authorList>
    </citation>
    <scope>NUCLEOTIDE SEQUENCE</scope>
</reference>
<dbReference type="EMBL" id="GBXM01081806">
    <property type="protein sequence ID" value="JAH26771.1"/>
    <property type="molecule type" value="Transcribed_RNA"/>
</dbReference>
<proteinExistence type="predicted"/>
<evidence type="ECO:0000313" key="1">
    <source>
        <dbReference type="EMBL" id="JAH26771.1"/>
    </source>
</evidence>
<dbReference type="AlphaFoldDB" id="A0A0E9RCC4"/>
<reference evidence="1" key="1">
    <citation type="submission" date="2014-11" db="EMBL/GenBank/DDBJ databases">
        <authorList>
            <person name="Amaro Gonzalez C."/>
        </authorList>
    </citation>
    <scope>NUCLEOTIDE SEQUENCE</scope>
</reference>
<protein>
    <submittedName>
        <fullName evidence="1">Uncharacterized protein</fullName>
    </submittedName>
</protein>
<organism evidence="1">
    <name type="scientific">Anguilla anguilla</name>
    <name type="common">European freshwater eel</name>
    <name type="synonym">Muraena anguilla</name>
    <dbReference type="NCBI Taxonomy" id="7936"/>
    <lineage>
        <taxon>Eukaryota</taxon>
        <taxon>Metazoa</taxon>
        <taxon>Chordata</taxon>
        <taxon>Craniata</taxon>
        <taxon>Vertebrata</taxon>
        <taxon>Euteleostomi</taxon>
        <taxon>Actinopterygii</taxon>
        <taxon>Neopterygii</taxon>
        <taxon>Teleostei</taxon>
        <taxon>Anguilliformes</taxon>
        <taxon>Anguillidae</taxon>
        <taxon>Anguilla</taxon>
    </lineage>
</organism>
<accession>A0A0E9RCC4</accession>
<sequence length="45" mass="5440">MCQLNEPYKLNFLRKRQTGSKHDRQDVNLKINQNKTPSQFRVHID</sequence>
<name>A0A0E9RCC4_ANGAN</name>